<evidence type="ECO:0000256" key="2">
    <source>
        <dbReference type="ARBA" id="ARBA00023134"/>
    </source>
</evidence>
<dbReference type="AlphaFoldDB" id="A0A9P7BNU4"/>
<evidence type="ECO:0000259" key="4">
    <source>
        <dbReference type="Pfam" id="PF00009"/>
    </source>
</evidence>
<keyword evidence="6" id="KW-1185">Reference proteome</keyword>
<reference evidence="5" key="1">
    <citation type="journal article" date="2020" name="Microb. Genom.">
        <title>Genetic diversity of clinical and environmental Mucorales isolates obtained from an investigation of mucormycosis cases among solid organ transplant recipients.</title>
        <authorList>
            <person name="Nguyen M.H."/>
            <person name="Kaul D."/>
            <person name="Muto C."/>
            <person name="Cheng S.J."/>
            <person name="Richter R.A."/>
            <person name="Bruno V.M."/>
            <person name="Liu G."/>
            <person name="Beyhan S."/>
            <person name="Sundermann A.J."/>
            <person name="Mounaud S."/>
            <person name="Pasculle A.W."/>
            <person name="Nierman W.C."/>
            <person name="Driscoll E."/>
            <person name="Cumbie R."/>
            <person name="Clancy C.J."/>
            <person name="Dupont C.L."/>
        </authorList>
    </citation>
    <scope>NUCLEOTIDE SEQUENCE</scope>
    <source>
        <strain evidence="5">GL11</strain>
    </source>
</reference>
<dbReference type="InterPro" id="IPR027417">
    <property type="entry name" value="P-loop_NTPase"/>
</dbReference>
<evidence type="ECO:0000313" key="5">
    <source>
        <dbReference type="EMBL" id="KAG1303220.1"/>
    </source>
</evidence>
<evidence type="ECO:0000256" key="3">
    <source>
        <dbReference type="SAM" id="MobiDB-lite"/>
    </source>
</evidence>
<dbReference type="Pfam" id="PF00009">
    <property type="entry name" value="GTP_EFTU"/>
    <property type="match status" value="1"/>
</dbReference>
<dbReference type="GO" id="GO:0005525">
    <property type="term" value="F:GTP binding"/>
    <property type="evidence" value="ECO:0007669"/>
    <property type="project" value="UniProtKB-KW"/>
</dbReference>
<protein>
    <recommendedName>
        <fullName evidence="4">Tr-type G domain-containing protein</fullName>
    </recommendedName>
</protein>
<dbReference type="Gene3D" id="3.40.50.300">
    <property type="entry name" value="P-loop containing nucleotide triphosphate hydrolases"/>
    <property type="match status" value="1"/>
</dbReference>
<keyword evidence="2" id="KW-0342">GTP-binding</keyword>
<evidence type="ECO:0000313" key="6">
    <source>
        <dbReference type="Proteomes" id="UP000716291"/>
    </source>
</evidence>
<dbReference type="GO" id="GO:0003924">
    <property type="term" value="F:GTPase activity"/>
    <property type="evidence" value="ECO:0007669"/>
    <property type="project" value="InterPro"/>
</dbReference>
<name>A0A9P7BNU4_RHIOR</name>
<dbReference type="InterPro" id="IPR000795">
    <property type="entry name" value="T_Tr_GTP-bd_dom"/>
</dbReference>
<dbReference type="PANTHER" id="PTHR23115">
    <property type="entry name" value="TRANSLATION FACTOR"/>
    <property type="match status" value="1"/>
</dbReference>
<dbReference type="Proteomes" id="UP000716291">
    <property type="component" value="Unassembled WGS sequence"/>
</dbReference>
<keyword evidence="1" id="KW-0547">Nucleotide-binding</keyword>
<dbReference type="SUPFAM" id="SSF52540">
    <property type="entry name" value="P-loop containing nucleoside triphosphate hydrolases"/>
    <property type="match status" value="1"/>
</dbReference>
<comment type="caution">
    <text evidence="5">The sequence shown here is derived from an EMBL/GenBank/DDBJ whole genome shotgun (WGS) entry which is preliminary data.</text>
</comment>
<sequence length="103" mass="11297">MVKVDPELGKSPFNSKPHAVIDASGHRDFIKNMITGTSQADRVILIIVGDAVDIPKDDQTREHALLAFTLGVRQLIVAINKIHVVRSSLQRHCQGGLLLHQEG</sequence>
<feature type="region of interest" description="Disordered" evidence="3">
    <location>
        <begin position="1"/>
        <end position="20"/>
    </location>
</feature>
<proteinExistence type="predicted"/>
<evidence type="ECO:0000256" key="1">
    <source>
        <dbReference type="ARBA" id="ARBA00022741"/>
    </source>
</evidence>
<dbReference type="InterPro" id="IPR050100">
    <property type="entry name" value="TRAFAC_GTPase_members"/>
</dbReference>
<organism evidence="5 6">
    <name type="scientific">Rhizopus oryzae</name>
    <name type="common">Mucormycosis agent</name>
    <name type="synonym">Rhizopus arrhizus var. delemar</name>
    <dbReference type="NCBI Taxonomy" id="64495"/>
    <lineage>
        <taxon>Eukaryota</taxon>
        <taxon>Fungi</taxon>
        <taxon>Fungi incertae sedis</taxon>
        <taxon>Mucoromycota</taxon>
        <taxon>Mucoromycotina</taxon>
        <taxon>Mucoromycetes</taxon>
        <taxon>Mucorales</taxon>
        <taxon>Mucorineae</taxon>
        <taxon>Rhizopodaceae</taxon>
        <taxon>Rhizopus</taxon>
    </lineage>
</organism>
<accession>A0A9P7BNU4</accession>
<feature type="domain" description="Tr-type G" evidence="4">
    <location>
        <begin position="17"/>
        <end position="91"/>
    </location>
</feature>
<dbReference type="PRINTS" id="PR00315">
    <property type="entry name" value="ELONGATNFCT"/>
</dbReference>
<dbReference type="EMBL" id="JAANQT010002074">
    <property type="protein sequence ID" value="KAG1303220.1"/>
    <property type="molecule type" value="Genomic_DNA"/>
</dbReference>
<gene>
    <name evidence="5" type="ORF">G6F64_010263</name>
</gene>